<sequence>MSSNQDQNLIGEASSKYGKDTPEKNTPYEKSQHLPSLGLSNKRSFLDTVSPGETDGIEKNPLSKRAKLETSLQPEEQISADQRNPVDTHNVGSMFIQVPELTKSLLVCNSEHFQRCVPSQCTVSQEEYIPVEKKLHFLKVAIDSGNHNSCAAINPEPANSEITKTLSSSLLTPETNKEVENASKTILVIKAKRQQDRTIYERSRLFRRKHGFGHIKRNFRMRKITKKHIQQHLKNNLQVQLQTISIPLALDTPQTEKNDCMQGIKNQNRESVFSTGELEHCEGVATCSVLRTCSRNRFSLQKQKGLKSHGQRRNKKEMQFYCHACGYSCMTRGNFEKHCQSNRHQMAKINFECHICGAVSSDLTNFNSHMNVYHNMSFQCTICKLYFSLKEELEHHEKTEQHIQMQKSAEEHPLQASISSCCQLRNKFENLPKKVKVATEQNISVPLKENAEKKSHFESGRPQFQCKKCFYKTRSSTVLTRHIKLRHAHNYHFLCKACNIYSMCKEGMEKHIKRSKHIENARKNNIGLLFDECIEKVWFDGITDSNVAGKDSSESHSFLLTQSLSKEIFPTTDEPMFPSQDSTEIDLLGNAPKRGRPKGNISRLCNYCGLLASSVTNLSVHVRRKHSHQYSYLCKVCNYYTVTKGDMERHCSTKKHKTRVAEEKNGLQKSDIVVTSDGRHFEGSVQKKESLALLDNGHINSATSENTIVLPDTQGTPSSVFSENGLADNTIYDVQVAGEEADNSKDSNYLHRVLTENGNNKCTQCDFVGLSHTSLEKHIKKLHSKKFQYYCMACEHYAVTHKKMMGHVLTEKHRINYQVYKARSLSTMESNADNGQQQKSSDMCKLVRGNKEFPQVLHQNLKLNLEVQSHTSNLNENNTLELEDSKTCAMEYIKINTKLKQSSQDSNVTTEKGQEDVIKENHTNTLEDNEIILNAQSDVVMLEADNEVEVCLVDEVLEMDTISGFVAPDLNSVNGSLQSNQNRDEFDSSIVRLDTCLAGEARAPQLSKRKRSVGKSNGETARIRCDDCGFLADGLSGLNVHIAMKHPTKEKHFHCLLCGKSFYNESNLHQHLASVGHLKNELESFEELPEGGVTFKCVKCTEHFDSEQSLFVHIKVQHEELLREVNKYIEEDTEQINKEREENKGNVCKYCGKKCKSSNSMAFLAHIRTHTGSKPFKCKICHFAAAQLGDARNHVKRHLGMREYKCHVCG</sequence>
<feature type="domain" description="C2H2-type" evidence="7">
    <location>
        <begin position="1095"/>
        <end position="1118"/>
    </location>
</feature>
<dbReference type="GO" id="GO:0005634">
    <property type="term" value="C:nucleus"/>
    <property type="evidence" value="ECO:0007669"/>
    <property type="project" value="TreeGrafter"/>
</dbReference>
<dbReference type="SUPFAM" id="SSF57667">
    <property type="entry name" value="beta-beta-alpha zinc fingers"/>
    <property type="match status" value="3"/>
</dbReference>
<dbReference type="Proteomes" id="UP000812440">
    <property type="component" value="Chromosome 6"/>
</dbReference>
<comment type="caution">
    <text evidence="8">The sequence shown here is derived from an EMBL/GenBank/DDBJ whole genome shotgun (WGS) entry which is preliminary data.</text>
</comment>
<keyword evidence="2" id="KW-0677">Repeat</keyword>
<evidence type="ECO:0000256" key="1">
    <source>
        <dbReference type="ARBA" id="ARBA00022723"/>
    </source>
</evidence>
<evidence type="ECO:0000313" key="9">
    <source>
        <dbReference type="Proteomes" id="UP000812440"/>
    </source>
</evidence>
<dbReference type="InterPro" id="IPR003604">
    <property type="entry name" value="Matrin/U1-like-C_Znf_C2H2"/>
</dbReference>
<proteinExistence type="predicted"/>
<dbReference type="FunFam" id="3.30.160.60:FF:000721">
    <property type="entry name" value="Zinc finger protein 407"/>
    <property type="match status" value="1"/>
</dbReference>
<dbReference type="Gene3D" id="3.30.160.60">
    <property type="entry name" value="Classic Zinc Finger"/>
    <property type="match status" value="6"/>
</dbReference>
<keyword evidence="4" id="KW-0862">Zinc</keyword>
<dbReference type="InterPro" id="IPR036236">
    <property type="entry name" value="Znf_C2H2_sf"/>
</dbReference>
<evidence type="ECO:0000313" key="8">
    <source>
        <dbReference type="EMBL" id="KAG8442265.1"/>
    </source>
</evidence>
<reference evidence="8" key="1">
    <citation type="thesis" date="2020" institute="ProQuest LLC" country="789 East Eisenhower Parkway, Ann Arbor, MI, USA">
        <title>Comparative Genomics and Chromosome Evolution.</title>
        <authorList>
            <person name="Mudd A.B."/>
        </authorList>
    </citation>
    <scope>NUCLEOTIDE SEQUENCE</scope>
    <source>
        <strain evidence="8">Female2</strain>
        <tissue evidence="8">Blood</tissue>
    </source>
</reference>
<dbReference type="SMART" id="SM00451">
    <property type="entry name" value="ZnF_U1"/>
    <property type="match status" value="5"/>
</dbReference>
<dbReference type="AlphaFoldDB" id="A0A8T2JAI4"/>
<evidence type="ECO:0000256" key="2">
    <source>
        <dbReference type="ARBA" id="ARBA00022737"/>
    </source>
</evidence>
<evidence type="ECO:0000259" key="7">
    <source>
        <dbReference type="PROSITE" id="PS50157"/>
    </source>
</evidence>
<feature type="domain" description="C2H2-type" evidence="7">
    <location>
        <begin position="1053"/>
        <end position="1082"/>
    </location>
</feature>
<dbReference type="PROSITE" id="PS00028">
    <property type="entry name" value="ZINC_FINGER_C2H2_1"/>
    <property type="match status" value="4"/>
</dbReference>
<feature type="domain" description="C2H2-type" evidence="7">
    <location>
        <begin position="378"/>
        <end position="407"/>
    </location>
</feature>
<name>A0A8T2JAI4_9PIPI</name>
<dbReference type="OrthoDB" id="7788172at2759"/>
<dbReference type="GO" id="GO:0008270">
    <property type="term" value="F:zinc ion binding"/>
    <property type="evidence" value="ECO:0007669"/>
    <property type="project" value="UniProtKB-KW"/>
</dbReference>
<keyword evidence="1" id="KW-0479">Metal-binding</keyword>
<dbReference type="FunFam" id="3.30.160.60:FF:001138">
    <property type="entry name" value="zinc finger protein 407 isoform X1"/>
    <property type="match status" value="1"/>
</dbReference>
<dbReference type="FunFam" id="3.30.160.60:FF:001710">
    <property type="entry name" value="Zinc finger protein 407 isoform 1"/>
    <property type="match status" value="1"/>
</dbReference>
<dbReference type="InterPro" id="IPR013087">
    <property type="entry name" value="Znf_C2H2_type"/>
</dbReference>
<evidence type="ECO:0000256" key="5">
    <source>
        <dbReference type="PROSITE-ProRule" id="PRU00042"/>
    </source>
</evidence>
<dbReference type="PROSITE" id="PS50157">
    <property type="entry name" value="ZINC_FINGER_C2H2_2"/>
    <property type="match status" value="3"/>
</dbReference>
<dbReference type="Pfam" id="PF00096">
    <property type="entry name" value="zf-C2H2"/>
    <property type="match status" value="2"/>
</dbReference>
<dbReference type="PANTHER" id="PTHR24403:SF60">
    <property type="entry name" value="ZINC FINGER PROTEIN 407"/>
    <property type="match status" value="1"/>
</dbReference>
<feature type="compositionally biased region" description="Basic and acidic residues" evidence="6">
    <location>
        <begin position="17"/>
        <end position="32"/>
    </location>
</feature>
<evidence type="ECO:0000256" key="3">
    <source>
        <dbReference type="ARBA" id="ARBA00022771"/>
    </source>
</evidence>
<keyword evidence="3 5" id="KW-0863">Zinc-finger</keyword>
<feature type="region of interest" description="Disordered" evidence="6">
    <location>
        <begin position="1"/>
        <end position="86"/>
    </location>
</feature>
<dbReference type="PANTHER" id="PTHR24403">
    <property type="entry name" value="ZINC FINGER PROTEIN"/>
    <property type="match status" value="1"/>
</dbReference>
<gene>
    <name evidence="8" type="ORF">GDO86_011169</name>
</gene>
<accession>A0A8T2JAI4</accession>
<dbReference type="GO" id="GO:0003676">
    <property type="term" value="F:nucleic acid binding"/>
    <property type="evidence" value="ECO:0007669"/>
    <property type="project" value="InterPro"/>
</dbReference>
<keyword evidence="9" id="KW-1185">Reference proteome</keyword>
<evidence type="ECO:0000256" key="4">
    <source>
        <dbReference type="ARBA" id="ARBA00022833"/>
    </source>
</evidence>
<dbReference type="EMBL" id="JAACNH010000005">
    <property type="protein sequence ID" value="KAG8442265.1"/>
    <property type="molecule type" value="Genomic_DNA"/>
</dbReference>
<feature type="compositionally biased region" description="Polar residues" evidence="6">
    <location>
        <begin position="70"/>
        <end position="86"/>
    </location>
</feature>
<organism evidence="8 9">
    <name type="scientific">Hymenochirus boettgeri</name>
    <name type="common">Congo dwarf clawed frog</name>
    <dbReference type="NCBI Taxonomy" id="247094"/>
    <lineage>
        <taxon>Eukaryota</taxon>
        <taxon>Metazoa</taxon>
        <taxon>Chordata</taxon>
        <taxon>Craniata</taxon>
        <taxon>Vertebrata</taxon>
        <taxon>Euteleostomi</taxon>
        <taxon>Amphibia</taxon>
        <taxon>Batrachia</taxon>
        <taxon>Anura</taxon>
        <taxon>Pipoidea</taxon>
        <taxon>Pipidae</taxon>
        <taxon>Pipinae</taxon>
        <taxon>Hymenochirus</taxon>
    </lineage>
</organism>
<dbReference type="InterPro" id="IPR050688">
    <property type="entry name" value="Zinc_finger/UBP_domain"/>
</dbReference>
<dbReference type="GO" id="GO:0045944">
    <property type="term" value="P:positive regulation of transcription by RNA polymerase II"/>
    <property type="evidence" value="ECO:0007669"/>
    <property type="project" value="TreeGrafter"/>
</dbReference>
<evidence type="ECO:0000256" key="6">
    <source>
        <dbReference type="SAM" id="MobiDB-lite"/>
    </source>
</evidence>
<protein>
    <recommendedName>
        <fullName evidence="7">C2H2-type domain-containing protein</fullName>
    </recommendedName>
</protein>
<dbReference type="SMART" id="SM00355">
    <property type="entry name" value="ZnF_C2H2"/>
    <property type="match status" value="14"/>
</dbReference>